<reference evidence="8" key="1">
    <citation type="journal article" date="2014" name="Int. J. Syst. Evol. Microbiol.">
        <title>Complete genome sequence of Corynebacterium casei LMG S-19264T (=DSM 44701T), isolated from a smear-ripened cheese.</title>
        <authorList>
            <consortium name="US DOE Joint Genome Institute (JGI-PGF)"/>
            <person name="Walter F."/>
            <person name="Albersmeier A."/>
            <person name="Kalinowski J."/>
            <person name="Ruckert C."/>
        </authorList>
    </citation>
    <scope>NUCLEOTIDE SEQUENCE</scope>
    <source>
        <strain evidence="8">CGMCC 1.16067</strain>
    </source>
</reference>
<dbReference type="CDD" id="cd07731">
    <property type="entry name" value="ComA-like_MBL-fold"/>
    <property type="match status" value="1"/>
</dbReference>
<dbReference type="InterPro" id="IPR001279">
    <property type="entry name" value="Metallo-B-lactamas"/>
</dbReference>
<feature type="domain" description="Metallo-beta-lactamase" evidence="7">
    <location>
        <begin position="528"/>
        <end position="701"/>
    </location>
</feature>
<feature type="transmembrane region" description="Helical" evidence="6">
    <location>
        <begin position="495"/>
        <end position="514"/>
    </location>
</feature>
<keyword evidence="9" id="KW-1185">Reference proteome</keyword>
<evidence type="ECO:0000256" key="4">
    <source>
        <dbReference type="ARBA" id="ARBA00022989"/>
    </source>
</evidence>
<feature type="transmembrane region" description="Helical" evidence="6">
    <location>
        <begin position="438"/>
        <end position="456"/>
    </location>
</feature>
<dbReference type="InterPro" id="IPR004477">
    <property type="entry name" value="ComEC_N"/>
</dbReference>
<dbReference type="InterPro" id="IPR052159">
    <property type="entry name" value="Competence_DNA_uptake"/>
</dbReference>
<keyword evidence="5 6" id="KW-0472">Membrane</keyword>
<dbReference type="InterPro" id="IPR035681">
    <property type="entry name" value="ComA-like_MBL"/>
</dbReference>
<comment type="caution">
    <text evidence="8">The sequence shown here is derived from an EMBL/GenBank/DDBJ whole genome shotgun (WGS) entry which is preliminary data.</text>
</comment>
<keyword evidence="2" id="KW-1003">Cell membrane</keyword>
<feature type="transmembrane region" description="Helical" evidence="6">
    <location>
        <begin position="61"/>
        <end position="81"/>
    </location>
</feature>
<dbReference type="GO" id="GO:0005886">
    <property type="term" value="C:plasma membrane"/>
    <property type="evidence" value="ECO:0007669"/>
    <property type="project" value="UniProtKB-SubCell"/>
</dbReference>
<feature type="transmembrane region" description="Helical" evidence="6">
    <location>
        <begin position="243"/>
        <end position="265"/>
    </location>
</feature>
<gene>
    <name evidence="8" type="ORF">GCM10011519_08630</name>
</gene>
<protein>
    <submittedName>
        <fullName evidence="8">Membrane protein</fullName>
    </submittedName>
</protein>
<reference evidence="8" key="2">
    <citation type="submission" date="2020-09" db="EMBL/GenBank/DDBJ databases">
        <authorList>
            <person name="Sun Q."/>
            <person name="Zhou Y."/>
        </authorList>
    </citation>
    <scope>NUCLEOTIDE SEQUENCE</scope>
    <source>
        <strain evidence="8">CGMCC 1.16067</strain>
    </source>
</reference>
<dbReference type="PANTHER" id="PTHR30619">
    <property type="entry name" value="DNA INTERNALIZATION/COMPETENCE PROTEIN COMEC/REC2"/>
    <property type="match status" value="1"/>
</dbReference>
<evidence type="ECO:0000313" key="8">
    <source>
        <dbReference type="EMBL" id="GGF37373.1"/>
    </source>
</evidence>
<dbReference type="RefSeq" id="WP_188778546.1">
    <property type="nucleotide sequence ID" value="NZ_BMKQ01000001.1"/>
</dbReference>
<feature type="transmembrane region" description="Helical" evidence="6">
    <location>
        <begin position="20"/>
        <end position="49"/>
    </location>
</feature>
<keyword evidence="4 6" id="KW-1133">Transmembrane helix</keyword>
<evidence type="ECO:0000256" key="2">
    <source>
        <dbReference type="ARBA" id="ARBA00022475"/>
    </source>
</evidence>
<feature type="transmembrane region" description="Helical" evidence="6">
    <location>
        <begin position="371"/>
        <end position="392"/>
    </location>
</feature>
<dbReference type="SMART" id="SM00849">
    <property type="entry name" value="Lactamase_B"/>
    <property type="match status" value="1"/>
</dbReference>
<dbReference type="Pfam" id="PF00753">
    <property type="entry name" value="Lactamase_B"/>
    <property type="match status" value="1"/>
</dbReference>
<dbReference type="EMBL" id="BMKQ01000001">
    <property type="protein sequence ID" value="GGF37373.1"/>
    <property type="molecule type" value="Genomic_DNA"/>
</dbReference>
<dbReference type="Gene3D" id="3.60.15.10">
    <property type="entry name" value="Ribonuclease Z/Hydroxyacylglutathione hydrolase-like"/>
    <property type="match status" value="1"/>
</dbReference>
<evidence type="ECO:0000256" key="1">
    <source>
        <dbReference type="ARBA" id="ARBA00004651"/>
    </source>
</evidence>
<dbReference type="AlphaFoldDB" id="A0A917BDA1"/>
<evidence type="ECO:0000259" key="7">
    <source>
        <dbReference type="SMART" id="SM00849"/>
    </source>
</evidence>
<feature type="transmembrane region" description="Helical" evidence="6">
    <location>
        <begin position="468"/>
        <end position="488"/>
    </location>
</feature>
<feature type="transmembrane region" description="Helical" evidence="6">
    <location>
        <begin position="272"/>
        <end position="290"/>
    </location>
</feature>
<comment type="subcellular location">
    <subcellularLocation>
        <location evidence="1">Cell membrane</location>
        <topology evidence="1">Multi-pass membrane protein</topology>
    </subcellularLocation>
</comment>
<evidence type="ECO:0000256" key="5">
    <source>
        <dbReference type="ARBA" id="ARBA00023136"/>
    </source>
</evidence>
<accession>A0A917BDA1</accession>
<evidence type="ECO:0000256" key="3">
    <source>
        <dbReference type="ARBA" id="ARBA00022692"/>
    </source>
</evidence>
<dbReference type="SUPFAM" id="SSF56281">
    <property type="entry name" value="Metallo-hydrolase/oxidoreductase"/>
    <property type="match status" value="1"/>
</dbReference>
<name>A0A917BDA1_9ACTN</name>
<proteinExistence type="predicted"/>
<dbReference type="InterPro" id="IPR036866">
    <property type="entry name" value="RibonucZ/Hydroxyglut_hydro"/>
</dbReference>
<keyword evidence="3 6" id="KW-0812">Transmembrane</keyword>
<sequence>MAAADPPERPRDLRAPALGAVAWLSALAGLLLPGRAWWGLLGVPLLLALPWVRRRAGRAGVGYLGWAAVAAAVAAGAALHVHEVATGPVPALARQDSSARLVLHVSSDPVLREGRFGGYVIVRATVTSITSRGTRWHDLDAPVLVIGSESWRGVRLGESVRVDARLQRAEGRDLAAVVSVRTHPVVVARQGPALRVAERVREGVRDAVAHQPQEPRALIPALVDGDDSGLPQETQDDFRTTGLTHLLAVSGTNLTLVVGALLLLARGCGVRARGLVAVGALGVVGFVLLARPEPSVLRAAVMGSVALLGMGSAGRERGTRALGLAVLVLLLLDPWLAVQAGFALSVLATAGILFLAPGWRDALARWLPRWAAEAVAVPLAAQLACTPVVAAISGQVSLVAVAANLVAAPVVAPATVLGLGGGLVAVLSEPLGRVPGAVAGWCGRWIIAVAHHAAALPSAAVEWSARPASILLLTLICLLLAVGLAPLLARRSVTVVGGVAAVVLLVAPLPHPGWPPQDWVMVACDVGQGDGLVLNAGDHAGVVVDTGPDPAAMDRCLRRLGVRRVPLVVLTHFHDDHAGGLAGVLKGRDVGAVEVTTLDEPEGQAREVAEEAAEAHVPVRRAVLGERGAVADLRWTVLAPEHQPSGSSDSPPNDASIVLLVRSHGISLLLMGDQETEVQEDLAAELAGLGVSGVDVLKVAHHGSAKQDPDLVVGLHPRLAVISVGEDNDYGHPAPRTLDLLRRAGASVRRTDQVGDVAVLAGPDGLRVTGSR</sequence>
<organism evidence="8 9">
    <name type="scientific">Marmoricola endophyticus</name>
    <dbReference type="NCBI Taxonomy" id="2040280"/>
    <lineage>
        <taxon>Bacteria</taxon>
        <taxon>Bacillati</taxon>
        <taxon>Actinomycetota</taxon>
        <taxon>Actinomycetes</taxon>
        <taxon>Propionibacteriales</taxon>
        <taxon>Nocardioidaceae</taxon>
        <taxon>Marmoricola</taxon>
    </lineage>
</organism>
<dbReference type="Pfam" id="PF03772">
    <property type="entry name" value="Competence"/>
    <property type="match status" value="1"/>
</dbReference>
<dbReference type="NCBIfam" id="TIGR00360">
    <property type="entry name" value="ComEC_N-term"/>
    <property type="match status" value="1"/>
</dbReference>
<evidence type="ECO:0000256" key="6">
    <source>
        <dbReference type="SAM" id="Phobius"/>
    </source>
</evidence>
<feature type="transmembrane region" description="Helical" evidence="6">
    <location>
        <begin position="398"/>
        <end position="426"/>
    </location>
</feature>
<dbReference type="PANTHER" id="PTHR30619:SF1">
    <property type="entry name" value="RECOMBINATION PROTEIN 2"/>
    <property type="match status" value="1"/>
</dbReference>
<evidence type="ECO:0000313" key="9">
    <source>
        <dbReference type="Proteomes" id="UP000649179"/>
    </source>
</evidence>
<feature type="transmembrane region" description="Helical" evidence="6">
    <location>
        <begin position="342"/>
        <end position="359"/>
    </location>
</feature>
<dbReference type="Proteomes" id="UP000649179">
    <property type="component" value="Unassembled WGS sequence"/>
</dbReference>